<reference evidence="1" key="2">
    <citation type="journal article" date="2021" name="Genome Biol. Evol.">
        <title>Developing a high-quality reference genome for a parasitic bivalve with doubly uniparental inheritance (Bivalvia: Unionida).</title>
        <authorList>
            <person name="Smith C.H."/>
        </authorList>
    </citation>
    <scope>NUCLEOTIDE SEQUENCE</scope>
    <source>
        <strain evidence="1">CHS0354</strain>
        <tissue evidence="1">Mantle</tissue>
    </source>
</reference>
<comment type="caution">
    <text evidence="1">The sequence shown here is derived from an EMBL/GenBank/DDBJ whole genome shotgun (WGS) entry which is preliminary data.</text>
</comment>
<reference evidence="1" key="1">
    <citation type="journal article" date="2021" name="Genome Biol. Evol.">
        <title>A High-Quality Reference Genome for a Parasitic Bivalve with Doubly Uniparental Inheritance (Bivalvia: Unionida).</title>
        <authorList>
            <person name="Smith C.H."/>
        </authorList>
    </citation>
    <scope>NUCLEOTIDE SEQUENCE</scope>
    <source>
        <strain evidence="1">CHS0354</strain>
    </source>
</reference>
<evidence type="ECO:0000313" key="1">
    <source>
        <dbReference type="EMBL" id="KAK3581987.1"/>
    </source>
</evidence>
<reference evidence="1" key="3">
    <citation type="submission" date="2023-05" db="EMBL/GenBank/DDBJ databases">
        <authorList>
            <person name="Smith C.H."/>
        </authorList>
    </citation>
    <scope>NUCLEOTIDE SEQUENCE</scope>
    <source>
        <strain evidence="1">CHS0354</strain>
        <tissue evidence="1">Mantle</tissue>
    </source>
</reference>
<proteinExistence type="predicted"/>
<protein>
    <submittedName>
        <fullName evidence="1">Uncharacterized protein</fullName>
    </submittedName>
</protein>
<evidence type="ECO:0000313" key="2">
    <source>
        <dbReference type="Proteomes" id="UP001195483"/>
    </source>
</evidence>
<dbReference type="EMBL" id="JAEAOA010001847">
    <property type="protein sequence ID" value="KAK3581987.1"/>
    <property type="molecule type" value="Genomic_DNA"/>
</dbReference>
<dbReference type="Proteomes" id="UP001195483">
    <property type="component" value="Unassembled WGS sequence"/>
</dbReference>
<dbReference type="AlphaFoldDB" id="A0AAE0VM75"/>
<organism evidence="1 2">
    <name type="scientific">Potamilus streckersoni</name>
    <dbReference type="NCBI Taxonomy" id="2493646"/>
    <lineage>
        <taxon>Eukaryota</taxon>
        <taxon>Metazoa</taxon>
        <taxon>Spiralia</taxon>
        <taxon>Lophotrochozoa</taxon>
        <taxon>Mollusca</taxon>
        <taxon>Bivalvia</taxon>
        <taxon>Autobranchia</taxon>
        <taxon>Heteroconchia</taxon>
        <taxon>Palaeoheterodonta</taxon>
        <taxon>Unionida</taxon>
        <taxon>Unionoidea</taxon>
        <taxon>Unionidae</taxon>
        <taxon>Ambleminae</taxon>
        <taxon>Lampsilini</taxon>
        <taxon>Potamilus</taxon>
    </lineage>
</organism>
<gene>
    <name evidence="1" type="ORF">CHS0354_030935</name>
</gene>
<accession>A0AAE0VM75</accession>
<sequence>MTPLVYIVRLSEVKREFNIEATELTSTPSHCIPNCCVNVSRLLSNVDLRSYVNHLTASGVNREFPKFPKEPSPRSITTWDKEIKYGFSVGGVNLPEQEKQLSWNIPYDQHAAATFLWSVQNMITMME</sequence>
<keyword evidence="2" id="KW-1185">Reference proteome</keyword>
<name>A0AAE0VM75_9BIVA</name>